<evidence type="ECO:0000313" key="1">
    <source>
        <dbReference type="EMBL" id="KAG5266108.1"/>
    </source>
</evidence>
<keyword evidence="2" id="KW-1185">Reference proteome</keyword>
<evidence type="ECO:0000313" key="2">
    <source>
        <dbReference type="Proteomes" id="UP000823561"/>
    </source>
</evidence>
<reference evidence="1" key="1">
    <citation type="submission" date="2020-10" db="EMBL/GenBank/DDBJ databases">
        <title>Chromosome-scale genome assembly of the Allis shad, Alosa alosa.</title>
        <authorList>
            <person name="Margot Z."/>
            <person name="Christophe K."/>
            <person name="Cabau C."/>
            <person name="Louis A."/>
            <person name="Berthelot C."/>
            <person name="Parey E."/>
            <person name="Roest Crollius H."/>
            <person name="Montfort J."/>
            <person name="Robinson-Rechavi M."/>
            <person name="Bucao C."/>
            <person name="Bouchez O."/>
            <person name="Gislard M."/>
            <person name="Lluch J."/>
            <person name="Milhes M."/>
            <person name="Lampietro C."/>
            <person name="Lopez Roques C."/>
            <person name="Donnadieu C."/>
            <person name="Braasch I."/>
            <person name="Desvignes T."/>
            <person name="Postlethwait J."/>
            <person name="Bobe J."/>
            <person name="Guiguen Y."/>
        </authorList>
    </citation>
    <scope>NUCLEOTIDE SEQUENCE</scope>
    <source>
        <strain evidence="1">M-15738</strain>
        <tissue evidence="1">Blood</tissue>
    </source>
</reference>
<gene>
    <name evidence="1" type="ORF">AALO_G00249880</name>
</gene>
<dbReference type="EMBL" id="JADWDJ010000019">
    <property type="protein sequence ID" value="KAG5266108.1"/>
    <property type="molecule type" value="Genomic_DNA"/>
</dbReference>
<dbReference type="AlphaFoldDB" id="A0AAV6FTS8"/>
<organism evidence="1 2">
    <name type="scientific">Alosa alosa</name>
    <name type="common">allis shad</name>
    <dbReference type="NCBI Taxonomy" id="278164"/>
    <lineage>
        <taxon>Eukaryota</taxon>
        <taxon>Metazoa</taxon>
        <taxon>Chordata</taxon>
        <taxon>Craniata</taxon>
        <taxon>Vertebrata</taxon>
        <taxon>Euteleostomi</taxon>
        <taxon>Actinopterygii</taxon>
        <taxon>Neopterygii</taxon>
        <taxon>Teleostei</taxon>
        <taxon>Clupei</taxon>
        <taxon>Clupeiformes</taxon>
        <taxon>Clupeoidei</taxon>
        <taxon>Clupeidae</taxon>
        <taxon>Alosa</taxon>
    </lineage>
</organism>
<accession>A0AAV6FTS8</accession>
<sequence>MASEDGELSPKMSPKRKPITFSINNTVAKPTNGKPQGMAEVKMYSKKQLRELGRRQEENLQVGYFCDVSVV</sequence>
<protein>
    <submittedName>
        <fullName evidence="1">Uncharacterized protein</fullName>
    </submittedName>
</protein>
<comment type="caution">
    <text evidence="1">The sequence shown here is derived from an EMBL/GenBank/DDBJ whole genome shotgun (WGS) entry which is preliminary data.</text>
</comment>
<dbReference type="Proteomes" id="UP000823561">
    <property type="component" value="Chromosome 19"/>
</dbReference>
<name>A0AAV6FTS8_9TELE</name>
<proteinExistence type="predicted"/>